<dbReference type="EMBL" id="NXDM01000038">
    <property type="protein sequence ID" value="PCK77676.1"/>
    <property type="molecule type" value="Genomic_DNA"/>
</dbReference>
<dbReference type="Proteomes" id="UP000218807">
    <property type="component" value="Unassembled WGS sequence"/>
</dbReference>
<dbReference type="Gene3D" id="3.40.50.300">
    <property type="entry name" value="P-loop containing nucleotide triphosphate hydrolases"/>
    <property type="match status" value="1"/>
</dbReference>
<dbReference type="RefSeq" id="WP_096764692.1">
    <property type="nucleotide sequence ID" value="NZ_NXDM01000038.1"/>
</dbReference>
<dbReference type="InterPro" id="IPR041664">
    <property type="entry name" value="AAA_16"/>
</dbReference>
<gene>
    <name evidence="2" type="ORF">CPT34_28695</name>
</gene>
<evidence type="ECO:0000313" key="2">
    <source>
        <dbReference type="EMBL" id="PCK77676.1"/>
    </source>
</evidence>
<protein>
    <recommendedName>
        <fullName evidence="1">AAA+ ATPase domain-containing protein</fullName>
    </recommendedName>
</protein>
<comment type="caution">
    <text evidence="2">The sequence shown here is derived from an EMBL/GenBank/DDBJ whole genome shotgun (WGS) entry which is preliminary data.</text>
</comment>
<evidence type="ECO:0000313" key="3">
    <source>
        <dbReference type="Proteomes" id="UP000218807"/>
    </source>
</evidence>
<dbReference type="AlphaFoldDB" id="A0A2A5KKT0"/>
<dbReference type="InterPro" id="IPR003593">
    <property type="entry name" value="AAA+_ATPase"/>
</dbReference>
<keyword evidence="3" id="KW-1185">Reference proteome</keyword>
<evidence type="ECO:0000259" key="1">
    <source>
        <dbReference type="SMART" id="SM00382"/>
    </source>
</evidence>
<feature type="domain" description="AAA+ ATPase" evidence="1">
    <location>
        <begin position="205"/>
        <end position="393"/>
    </location>
</feature>
<name>A0A2A5KKT0_9HYPH</name>
<dbReference type="Pfam" id="PF13191">
    <property type="entry name" value="AAA_16"/>
    <property type="match status" value="1"/>
</dbReference>
<organism evidence="2 3">
    <name type="scientific">Rhizobium sophoriradicis</name>
    <dbReference type="NCBI Taxonomy" id="1535245"/>
    <lineage>
        <taxon>Bacteria</taxon>
        <taxon>Pseudomonadati</taxon>
        <taxon>Pseudomonadota</taxon>
        <taxon>Alphaproteobacteria</taxon>
        <taxon>Hyphomicrobiales</taxon>
        <taxon>Rhizobiaceae</taxon>
        <taxon>Rhizobium/Agrobacterium group</taxon>
        <taxon>Rhizobium</taxon>
    </lineage>
</organism>
<dbReference type="SMART" id="SM00382">
    <property type="entry name" value="AAA"/>
    <property type="match status" value="1"/>
</dbReference>
<sequence>MTTDDGDFSRVKQFAALSGAFSPATALRSAGLQNLLPTAVSEIASRLSELCDIVRSDGTETWLLRRNERQWILNSLNKSDELTGAMDRRRSQPEFNHDAEDLEGALSGIQDFALGALEALANRLEQLTRLRAADLEPVERITTTLERLGELAPGYKLLPRFYGLLNREADEARRDTILTDRFQGRGDQIDDIVDWINAANPSPVPTKCLLIRGLPGIGKSALLEAACQRLRSQGMNLVVVRLDFDRPALDVLDPVGLTLELARQVAIQIPEHADDLKARRMAIASEQRIKGSRDARFEQQETQLSDLLQEALGGASATLLLVVDTLEILRGRGPSHPYQLFEWIDRLARSIPTNIRVIAAGRGEPLQEIPDRIGKNADLSGLRDGEVDQLLARSDISPDLWPAIRLQADGNPMMVRIIAEMAKENPSSLRDDAGTSALAFLNRWLFARVHDPNIRRMSEHGLFLREISAEAIATLWPKFADVPAPTRAEADQAYQELAEMTWLLNRTSDGQGLRMRPEFRRLLLPKYYTAFARTAPKCDRMAAAWFGNRTTAESDVDALYHGLQALRGRASPPVIKAETAYRLDEETISELPVNAQDLLRLARHERSESSRSAEGATDRFAVDLTLMMERGDWGEAFDVYRKIGNKNQLDPTSDLGRAARTFEWKTGRWASALRSLRRQDRMIGPDIDWNRLPPIEALVYLEMRAEFGVKSFAMRVNNEPEFRSRVTETVVRSRRSDMTFGGLGLALNFTSAEAPQGRLLDINECWEDPKSPKTPAIGWERIQQLLLGAFAGADHPAAAARACAALTPYNEPLQDMPGEQSDQAAIPQFRALIENLRRLPLPVNGGIANLDPRSFERLNPLAILCDAGLLAEALGVIAFCGNRNINLMARGAEYWRKFAAGRRPTAPGSGNFRFKGWRWDLDATLWHRIEELENNVDPIGASRQCLEAWLAFDKAIPARALLRSEPLTKKTGRVRATLQQKGGGAYAAARLLSPLKVPTALIPPLAILLGANVDF</sequence>
<proteinExistence type="predicted"/>
<dbReference type="SUPFAM" id="SSF52540">
    <property type="entry name" value="P-loop containing nucleoside triphosphate hydrolases"/>
    <property type="match status" value="1"/>
</dbReference>
<dbReference type="InterPro" id="IPR027417">
    <property type="entry name" value="P-loop_NTPase"/>
</dbReference>
<reference evidence="2 3" key="1">
    <citation type="submission" date="2017-09" db="EMBL/GenBank/DDBJ databases">
        <title>Comparative genomics of rhizobia isolated from Phaseolus vulgaris in China.</title>
        <authorList>
            <person name="Tong W."/>
        </authorList>
    </citation>
    <scope>NUCLEOTIDE SEQUENCE [LARGE SCALE GENOMIC DNA]</scope>
    <source>
        <strain evidence="2 3">L101</strain>
    </source>
</reference>
<accession>A0A2A5KKT0</accession>